<dbReference type="AlphaFoldDB" id="A0A0G1A6I7"/>
<dbReference type="EMBL" id="LCDO01000009">
    <property type="protein sequence ID" value="KKS56564.1"/>
    <property type="molecule type" value="Genomic_DNA"/>
</dbReference>
<gene>
    <name evidence="2" type="ORF">UV20_C0009G0043</name>
</gene>
<dbReference type="Proteomes" id="UP000034837">
    <property type="component" value="Unassembled WGS sequence"/>
</dbReference>
<dbReference type="GO" id="GO:0008757">
    <property type="term" value="F:S-adenosylmethionine-dependent methyltransferase activity"/>
    <property type="evidence" value="ECO:0007669"/>
    <property type="project" value="InterPro"/>
</dbReference>
<evidence type="ECO:0000313" key="3">
    <source>
        <dbReference type="Proteomes" id="UP000034837"/>
    </source>
</evidence>
<dbReference type="InterPro" id="IPR029063">
    <property type="entry name" value="SAM-dependent_MTases_sf"/>
</dbReference>
<organism evidence="2 3">
    <name type="scientific">Candidatus Magasanikbacteria bacterium GW2011_GWA2_42_32</name>
    <dbReference type="NCBI Taxonomy" id="1619039"/>
    <lineage>
        <taxon>Bacteria</taxon>
        <taxon>Candidatus Magasanikiibacteriota</taxon>
    </lineage>
</organism>
<comment type="caution">
    <text evidence="2">The sequence shown here is derived from an EMBL/GenBank/DDBJ whole genome shotgun (WGS) entry which is preliminary data.</text>
</comment>
<name>A0A0G1A6I7_9BACT</name>
<reference evidence="2 3" key="1">
    <citation type="journal article" date="2015" name="Nature">
        <title>rRNA introns, odd ribosomes, and small enigmatic genomes across a large radiation of phyla.</title>
        <authorList>
            <person name="Brown C.T."/>
            <person name="Hug L.A."/>
            <person name="Thomas B.C."/>
            <person name="Sharon I."/>
            <person name="Castelle C.J."/>
            <person name="Singh A."/>
            <person name="Wilkins M.J."/>
            <person name="Williams K.H."/>
            <person name="Banfield J.F."/>
        </authorList>
    </citation>
    <scope>NUCLEOTIDE SEQUENCE [LARGE SCALE GENOMIC DNA]</scope>
</reference>
<dbReference type="Gene3D" id="3.40.50.150">
    <property type="entry name" value="Vaccinia Virus protein VP39"/>
    <property type="match status" value="1"/>
</dbReference>
<dbReference type="SUPFAM" id="SSF53335">
    <property type="entry name" value="S-adenosyl-L-methionine-dependent methyltransferases"/>
    <property type="match status" value="1"/>
</dbReference>
<dbReference type="Pfam" id="PF08241">
    <property type="entry name" value="Methyltransf_11"/>
    <property type="match status" value="1"/>
</dbReference>
<evidence type="ECO:0000259" key="1">
    <source>
        <dbReference type="Pfam" id="PF08241"/>
    </source>
</evidence>
<feature type="domain" description="Methyltransferase type 11" evidence="1">
    <location>
        <begin position="36"/>
        <end position="128"/>
    </location>
</feature>
<dbReference type="CDD" id="cd02440">
    <property type="entry name" value="AdoMet_MTases"/>
    <property type="match status" value="1"/>
</dbReference>
<proteinExistence type="predicted"/>
<sequence length="184" mass="21093">MDFFLGIKLRLCYDKNGDQSIGIVINEIGDKFDSVLEVGAGTGRLIGNLSNNFASVKYFSLDINLELSRYVSKKYPRVEVACGEIINLPFISKSFDLVYTFQVLQHVEPAEIDQALRELCRVAKKEVWLWESTGKKHNQNNYPCGAKMHNCHNGSWVWNIDKMLNCYEVKSCGFKKLLLYKIKL</sequence>
<protein>
    <recommendedName>
        <fullName evidence="1">Methyltransferase type 11 domain-containing protein</fullName>
    </recommendedName>
</protein>
<accession>A0A0G1A6I7</accession>
<dbReference type="InterPro" id="IPR013216">
    <property type="entry name" value="Methyltransf_11"/>
</dbReference>
<evidence type="ECO:0000313" key="2">
    <source>
        <dbReference type="EMBL" id="KKS56564.1"/>
    </source>
</evidence>